<dbReference type="KEGG" id="dmm:dnm_067840"/>
<evidence type="ECO:0000313" key="1">
    <source>
        <dbReference type="EMBL" id="QTA90723.1"/>
    </source>
</evidence>
<dbReference type="Proteomes" id="UP000663722">
    <property type="component" value="Chromosome"/>
</dbReference>
<dbReference type="AlphaFoldDB" id="A0A975BSU3"/>
<evidence type="ECO:0000313" key="2">
    <source>
        <dbReference type="Proteomes" id="UP000663722"/>
    </source>
</evidence>
<dbReference type="EMBL" id="CP061800">
    <property type="protein sequence ID" value="QTA90723.1"/>
    <property type="molecule type" value="Genomic_DNA"/>
</dbReference>
<gene>
    <name evidence="1" type="ORF">dnm_067840</name>
</gene>
<keyword evidence="2" id="KW-1185">Reference proteome</keyword>
<sequence length="80" mass="9382">MRTKTLEFADFFGDRRNFGGSDKGKISRIETKYDPFTKIIRKIHINKFTLMIGRSCKIRGLLSKFDHSTFLLYWCVICGL</sequence>
<proteinExistence type="predicted"/>
<name>A0A975BSU3_9BACT</name>
<reference evidence="1" key="1">
    <citation type="journal article" date="2021" name="Microb. Physiol.">
        <title>Proteogenomic Insights into the Physiology of Marine, Sulfate-Reducing, Filamentous Desulfonema limicola and Desulfonema magnum.</title>
        <authorList>
            <person name="Schnaars V."/>
            <person name="Wohlbrand L."/>
            <person name="Scheve S."/>
            <person name="Hinrichs C."/>
            <person name="Reinhardt R."/>
            <person name="Rabus R."/>
        </authorList>
    </citation>
    <scope>NUCLEOTIDE SEQUENCE</scope>
    <source>
        <strain evidence="1">4be13</strain>
    </source>
</reference>
<organism evidence="1 2">
    <name type="scientific">Desulfonema magnum</name>
    <dbReference type="NCBI Taxonomy" id="45655"/>
    <lineage>
        <taxon>Bacteria</taxon>
        <taxon>Pseudomonadati</taxon>
        <taxon>Thermodesulfobacteriota</taxon>
        <taxon>Desulfobacteria</taxon>
        <taxon>Desulfobacterales</taxon>
        <taxon>Desulfococcaceae</taxon>
        <taxon>Desulfonema</taxon>
    </lineage>
</organism>
<protein>
    <submittedName>
        <fullName evidence="1">Uncharacterized protein</fullName>
    </submittedName>
</protein>
<accession>A0A975BSU3</accession>